<dbReference type="EMBL" id="JAGYPE020000031">
    <property type="protein sequence ID" value="MCH6267198.1"/>
    <property type="molecule type" value="Genomic_DNA"/>
</dbReference>
<dbReference type="PROSITE" id="PS51459">
    <property type="entry name" value="FIDO"/>
    <property type="match status" value="1"/>
</dbReference>
<dbReference type="InterPro" id="IPR040198">
    <property type="entry name" value="Fido_containing"/>
</dbReference>
<dbReference type="InterPro" id="IPR003812">
    <property type="entry name" value="Fido"/>
</dbReference>
<feature type="active site" evidence="3">
    <location>
        <position position="253"/>
    </location>
</feature>
<dbReference type="Gene3D" id="1.10.3290.10">
    <property type="entry name" value="Fido-like domain"/>
    <property type="match status" value="1"/>
</dbReference>
<dbReference type="SUPFAM" id="SSF46785">
    <property type="entry name" value="Winged helix' DNA-binding domain"/>
    <property type="match status" value="1"/>
</dbReference>
<sequence length="420" mass="49797">MEENLRYDEEYLNDLIEQFTNTRYLNKPEILYRIQSEYLQFRANVWEDIQTIRKIKGTQVPLKDQKGNNFWFMVPPFLHKIIHRIDVVAKKTIDELASKEVQTNLISESIIDEAFYSSVIEGAFSTKKRTKELVKDKNPKNKSEKMILNNYNALIFILENLNRELNEDVFITLHKIITEGTLAEDEITEKYRDDYVYVWGENAVHTEPIYTAPPHTEVQPLMDDLFKFIKEEKTFIHPIIKAFIIHFYIAYVHPFFDGNGRVARAFSYMYLLKNGYDFFKFFSISSVINKKRNKYYKAIKDTEDYNSDLTYFIVSYAEITEASIYDVIDKLINEVTHEALFKTLEEDEIILNKRQIKFLNYMKKKDNNIATIEVYQKKMGVSYETARRDLSELSELGIFKKAKKGKKFIFKYLGLKGYIE</sequence>
<accession>A0A942T522</accession>
<evidence type="ECO:0000256" key="4">
    <source>
        <dbReference type="PIRSR" id="PIRSR640198-2"/>
    </source>
</evidence>
<evidence type="ECO:0000313" key="8">
    <source>
        <dbReference type="Proteomes" id="UP000677265"/>
    </source>
</evidence>
<name>A0A942T522_9BACI</name>
<keyword evidence="1" id="KW-0805">Transcription regulation</keyword>
<dbReference type="Proteomes" id="UP000677265">
    <property type="component" value="Unassembled WGS sequence"/>
</dbReference>
<dbReference type="InterPro" id="IPR001034">
    <property type="entry name" value="DeoR_HTH"/>
</dbReference>
<dbReference type="Pfam" id="PF08220">
    <property type="entry name" value="HTH_DeoR"/>
    <property type="match status" value="1"/>
</dbReference>
<evidence type="ECO:0000313" key="6">
    <source>
        <dbReference type="EMBL" id="MBS4186244.1"/>
    </source>
</evidence>
<reference evidence="6" key="1">
    <citation type="submission" date="2021-05" db="EMBL/GenBank/DDBJ databases">
        <title>Novel Bacillus species.</title>
        <authorList>
            <person name="Liu G."/>
        </authorList>
    </citation>
    <scope>NUCLEOTIDE SEQUENCE</scope>
    <source>
        <strain evidence="6 8">FJAT-50051</strain>
    </source>
</reference>
<feature type="binding site" evidence="4">
    <location>
        <begin position="295"/>
        <end position="296"/>
    </location>
    <ligand>
        <name>ATP</name>
        <dbReference type="ChEBI" id="CHEBI:30616"/>
    </ligand>
</feature>
<evidence type="ECO:0000259" key="5">
    <source>
        <dbReference type="PROSITE" id="PS51459"/>
    </source>
</evidence>
<keyword evidence="8" id="KW-1185">Reference proteome</keyword>
<comment type="caution">
    <text evidence="6">The sequence shown here is derived from an EMBL/GenBank/DDBJ whole genome shotgun (WGS) entry which is preliminary data.</text>
</comment>
<dbReference type="AlphaFoldDB" id="A0A942T522"/>
<dbReference type="InterPro" id="IPR036390">
    <property type="entry name" value="WH_DNA-bd_sf"/>
</dbReference>
<feature type="domain" description="Fido" evidence="5">
    <location>
        <begin position="165"/>
        <end position="315"/>
    </location>
</feature>
<dbReference type="SUPFAM" id="SSF140931">
    <property type="entry name" value="Fic-like"/>
    <property type="match status" value="1"/>
</dbReference>
<protein>
    <submittedName>
        <fullName evidence="6">Fic family protein</fullName>
    </submittedName>
</protein>
<evidence type="ECO:0000256" key="3">
    <source>
        <dbReference type="PIRSR" id="PIRSR640198-1"/>
    </source>
</evidence>
<keyword evidence="2" id="KW-0804">Transcription</keyword>
<proteinExistence type="predicted"/>
<gene>
    <name evidence="7" type="ORF">KHB02_016875</name>
    <name evidence="6" type="ORF">KHB02_33260</name>
</gene>
<dbReference type="RefSeq" id="WP_213146079.1">
    <property type="nucleotide sequence ID" value="NZ_JAGYPE020000031.1"/>
</dbReference>
<dbReference type="GO" id="GO:0005524">
    <property type="term" value="F:ATP binding"/>
    <property type="evidence" value="ECO:0007669"/>
    <property type="project" value="UniProtKB-KW"/>
</dbReference>
<evidence type="ECO:0000256" key="2">
    <source>
        <dbReference type="ARBA" id="ARBA00023163"/>
    </source>
</evidence>
<dbReference type="Pfam" id="PF02661">
    <property type="entry name" value="Fic"/>
    <property type="match status" value="1"/>
</dbReference>
<dbReference type="PANTHER" id="PTHR13504">
    <property type="entry name" value="FIDO DOMAIN-CONTAINING PROTEIN DDB_G0283145"/>
    <property type="match status" value="1"/>
</dbReference>
<evidence type="ECO:0000313" key="7">
    <source>
        <dbReference type="EMBL" id="MCH6267198.1"/>
    </source>
</evidence>
<keyword evidence="4" id="KW-0067">ATP-binding</keyword>
<feature type="binding site" evidence="4">
    <location>
        <begin position="257"/>
        <end position="264"/>
    </location>
    <ligand>
        <name>ATP</name>
        <dbReference type="ChEBI" id="CHEBI:30616"/>
    </ligand>
</feature>
<evidence type="ECO:0000256" key="1">
    <source>
        <dbReference type="ARBA" id="ARBA00023015"/>
    </source>
</evidence>
<keyword evidence="4" id="KW-0547">Nucleotide-binding</keyword>
<dbReference type="GO" id="GO:0003700">
    <property type="term" value="F:DNA-binding transcription factor activity"/>
    <property type="evidence" value="ECO:0007669"/>
    <property type="project" value="InterPro"/>
</dbReference>
<organism evidence="6">
    <name type="scientific">Neobacillus citreus</name>
    <dbReference type="NCBI Taxonomy" id="2833578"/>
    <lineage>
        <taxon>Bacteria</taxon>
        <taxon>Bacillati</taxon>
        <taxon>Bacillota</taxon>
        <taxon>Bacilli</taxon>
        <taxon>Bacillales</taxon>
        <taxon>Bacillaceae</taxon>
        <taxon>Neobacillus</taxon>
    </lineage>
</organism>
<dbReference type="InterPro" id="IPR036597">
    <property type="entry name" value="Fido-like_dom_sf"/>
</dbReference>
<dbReference type="EMBL" id="JAGYPE010000007">
    <property type="protein sequence ID" value="MBS4186244.1"/>
    <property type="molecule type" value="Genomic_DNA"/>
</dbReference>
<dbReference type="PANTHER" id="PTHR13504:SF38">
    <property type="entry name" value="FIDO DOMAIN-CONTAINING PROTEIN"/>
    <property type="match status" value="1"/>
</dbReference>